<dbReference type="InterPro" id="IPR039422">
    <property type="entry name" value="MarR/SlyA-like"/>
</dbReference>
<dbReference type="InterPro" id="IPR036388">
    <property type="entry name" value="WH-like_DNA-bd_sf"/>
</dbReference>
<dbReference type="GO" id="GO:0006950">
    <property type="term" value="P:response to stress"/>
    <property type="evidence" value="ECO:0007669"/>
    <property type="project" value="TreeGrafter"/>
</dbReference>
<dbReference type="SMART" id="SM00347">
    <property type="entry name" value="HTH_MARR"/>
    <property type="match status" value="1"/>
</dbReference>
<dbReference type="SUPFAM" id="SSF46785">
    <property type="entry name" value="Winged helix' DNA-binding domain"/>
    <property type="match status" value="1"/>
</dbReference>
<protein>
    <submittedName>
        <fullName evidence="2">Unannotated protein</fullName>
    </submittedName>
</protein>
<dbReference type="PROSITE" id="PS50995">
    <property type="entry name" value="HTH_MARR_2"/>
    <property type="match status" value="1"/>
</dbReference>
<sequence>MTEQRISFTLNGLVHEMNSQADGILRAQFSLTYSQFLFLQVLAEGQPLDITHLAEALNVTKAAVSKRIEWFVGRDLVVTSREAGNAKRVLVSLTTQGLRLAQTSGDFLEREFLSAMSDAPGVDFSMLNGQLGQLLAHLKKIKPALGDVHAE</sequence>
<gene>
    <name evidence="2" type="ORF">UFOPK3516_00548</name>
</gene>
<reference evidence="2" key="1">
    <citation type="submission" date="2020-05" db="EMBL/GenBank/DDBJ databases">
        <authorList>
            <person name="Chiriac C."/>
            <person name="Salcher M."/>
            <person name="Ghai R."/>
            <person name="Kavagutti S V."/>
        </authorList>
    </citation>
    <scope>NUCLEOTIDE SEQUENCE</scope>
</reference>
<dbReference type="InterPro" id="IPR036390">
    <property type="entry name" value="WH_DNA-bd_sf"/>
</dbReference>
<dbReference type="EMBL" id="CAFBMB010000028">
    <property type="protein sequence ID" value="CAB4893462.1"/>
    <property type="molecule type" value="Genomic_DNA"/>
</dbReference>
<organism evidence="2">
    <name type="scientific">freshwater metagenome</name>
    <dbReference type="NCBI Taxonomy" id="449393"/>
    <lineage>
        <taxon>unclassified sequences</taxon>
        <taxon>metagenomes</taxon>
        <taxon>ecological metagenomes</taxon>
    </lineage>
</organism>
<name>A0A6J7FB97_9ZZZZ</name>
<dbReference type="Gene3D" id="1.10.10.10">
    <property type="entry name" value="Winged helix-like DNA-binding domain superfamily/Winged helix DNA-binding domain"/>
    <property type="match status" value="1"/>
</dbReference>
<dbReference type="InterPro" id="IPR000835">
    <property type="entry name" value="HTH_MarR-typ"/>
</dbReference>
<dbReference type="PANTHER" id="PTHR33164">
    <property type="entry name" value="TRANSCRIPTIONAL REGULATOR, MARR FAMILY"/>
    <property type="match status" value="1"/>
</dbReference>
<feature type="domain" description="HTH marR-type" evidence="1">
    <location>
        <begin position="3"/>
        <end position="143"/>
    </location>
</feature>
<dbReference type="PANTHER" id="PTHR33164:SF43">
    <property type="entry name" value="HTH-TYPE TRANSCRIPTIONAL REPRESSOR YETL"/>
    <property type="match status" value="1"/>
</dbReference>
<evidence type="ECO:0000313" key="2">
    <source>
        <dbReference type="EMBL" id="CAB4893462.1"/>
    </source>
</evidence>
<proteinExistence type="predicted"/>
<dbReference type="GO" id="GO:0003700">
    <property type="term" value="F:DNA-binding transcription factor activity"/>
    <property type="evidence" value="ECO:0007669"/>
    <property type="project" value="InterPro"/>
</dbReference>
<evidence type="ECO:0000259" key="1">
    <source>
        <dbReference type="PROSITE" id="PS50995"/>
    </source>
</evidence>
<dbReference type="Pfam" id="PF12802">
    <property type="entry name" value="MarR_2"/>
    <property type="match status" value="1"/>
</dbReference>
<dbReference type="AlphaFoldDB" id="A0A6J7FB97"/>
<accession>A0A6J7FB97</accession>